<sequence>MPAHKKDETTRRRANVAATRTQLGHAEAAGRPRLPQFAPGKTRWHPQALRWWAELWDSPMASQYLRMDVRGLLRLAVLEHDYWSAVDSRTRLAVEAQIERAQRDYGLTPYDRRRLEWSVTTASPVRPISTAPSRAAAEAAPEPPPRADPRTALHALS</sequence>
<evidence type="ECO:0000256" key="1">
    <source>
        <dbReference type="SAM" id="MobiDB-lite"/>
    </source>
</evidence>
<feature type="compositionally biased region" description="Low complexity" evidence="1">
    <location>
        <begin position="129"/>
        <end position="140"/>
    </location>
</feature>
<dbReference type="RefSeq" id="WP_179794433.1">
    <property type="nucleotide sequence ID" value="NZ_BAABHP010000021.1"/>
</dbReference>
<reference evidence="2 3" key="1">
    <citation type="submission" date="2020-07" db="EMBL/GenBank/DDBJ databases">
        <title>Sequencing the genomes of 1000 actinobacteria strains.</title>
        <authorList>
            <person name="Klenk H.-P."/>
        </authorList>
    </citation>
    <scope>NUCLEOTIDE SEQUENCE [LARGE SCALE GENOMIC DNA]</scope>
    <source>
        <strain evidence="2 3">DSM 45772</strain>
    </source>
</reference>
<evidence type="ECO:0000313" key="3">
    <source>
        <dbReference type="Proteomes" id="UP000535890"/>
    </source>
</evidence>
<keyword evidence="3" id="KW-1185">Reference proteome</keyword>
<dbReference type="EMBL" id="JACCBN010000001">
    <property type="protein sequence ID" value="NYD36809.1"/>
    <property type="molecule type" value="Genomic_DNA"/>
</dbReference>
<dbReference type="InterPro" id="IPR057972">
    <property type="entry name" value="Terminase_7"/>
</dbReference>
<evidence type="ECO:0000313" key="2">
    <source>
        <dbReference type="EMBL" id="NYD36809.1"/>
    </source>
</evidence>
<dbReference type="Proteomes" id="UP000535890">
    <property type="component" value="Unassembled WGS sequence"/>
</dbReference>
<dbReference type="AlphaFoldDB" id="A0A7Y9DWQ8"/>
<evidence type="ECO:0008006" key="4">
    <source>
        <dbReference type="Google" id="ProtNLM"/>
    </source>
</evidence>
<name>A0A7Y9DWQ8_9PSEU</name>
<comment type="caution">
    <text evidence="2">The sequence shown here is derived from an EMBL/GenBank/DDBJ whole genome shotgun (WGS) entry which is preliminary data.</text>
</comment>
<organism evidence="2 3">
    <name type="scientific">Actinomycetospora corticicola</name>
    <dbReference type="NCBI Taxonomy" id="663602"/>
    <lineage>
        <taxon>Bacteria</taxon>
        <taxon>Bacillati</taxon>
        <taxon>Actinomycetota</taxon>
        <taxon>Actinomycetes</taxon>
        <taxon>Pseudonocardiales</taxon>
        <taxon>Pseudonocardiaceae</taxon>
        <taxon>Actinomycetospora</taxon>
    </lineage>
</organism>
<gene>
    <name evidence="2" type="ORF">BJ983_002911</name>
</gene>
<accession>A0A7Y9DWQ8</accession>
<proteinExistence type="predicted"/>
<feature type="region of interest" description="Disordered" evidence="1">
    <location>
        <begin position="126"/>
        <end position="157"/>
    </location>
</feature>
<dbReference type="Pfam" id="PF25673">
    <property type="entry name" value="Terminase_7"/>
    <property type="match status" value="1"/>
</dbReference>
<protein>
    <recommendedName>
        <fullName evidence="4">Terminase small subunit</fullName>
    </recommendedName>
</protein>